<organism evidence="10 11">
    <name type="scientific">Schaedlerella arabinosiphila</name>
    <dbReference type="NCBI Taxonomy" id="2044587"/>
    <lineage>
        <taxon>Bacteria</taxon>
        <taxon>Bacillati</taxon>
        <taxon>Bacillota</taxon>
        <taxon>Clostridia</taxon>
        <taxon>Lachnospirales</taxon>
        <taxon>Lachnospiraceae</taxon>
        <taxon>Schaedlerella</taxon>
    </lineage>
</organism>
<comment type="similarity">
    <text evidence="6">Belongs to the ABC-4 integral membrane protein family.</text>
</comment>
<evidence type="ECO:0000256" key="1">
    <source>
        <dbReference type="ARBA" id="ARBA00004651"/>
    </source>
</evidence>
<evidence type="ECO:0000313" key="11">
    <source>
        <dbReference type="Proteomes" id="UP000474104"/>
    </source>
</evidence>
<evidence type="ECO:0000256" key="7">
    <source>
        <dbReference type="SAM" id="Phobius"/>
    </source>
</evidence>
<dbReference type="PANTHER" id="PTHR30572:SF4">
    <property type="entry name" value="ABC TRANSPORTER PERMEASE YTRF"/>
    <property type="match status" value="1"/>
</dbReference>
<dbReference type="InterPro" id="IPR050250">
    <property type="entry name" value="Macrolide_Exporter_MacB"/>
</dbReference>
<feature type="transmembrane region" description="Helical" evidence="7">
    <location>
        <begin position="767"/>
        <end position="788"/>
    </location>
</feature>
<dbReference type="Proteomes" id="UP000474104">
    <property type="component" value="Unassembled WGS sequence"/>
</dbReference>
<dbReference type="AlphaFoldDB" id="A0A9X5H7M1"/>
<evidence type="ECO:0000259" key="8">
    <source>
        <dbReference type="Pfam" id="PF02687"/>
    </source>
</evidence>
<dbReference type="Pfam" id="PF12704">
    <property type="entry name" value="MacB_PCD"/>
    <property type="match status" value="1"/>
</dbReference>
<dbReference type="Pfam" id="PF02687">
    <property type="entry name" value="FtsX"/>
    <property type="match status" value="2"/>
</dbReference>
<sequence length="804" mass="88549">MTLPFENNTTQVVKRLAKRSLSSEKRRNVLLVITIALAAFLMSTVGTAIFSTGAMQRKMAEDTYEIVYSLITEEDLQNLRQQPEIERAGLQYALGTDDNNDTGGLVSMSYGDEDTLYAARKQSEILEGTYPQTVDEAAVSSSYLEKFFPGSGVGDQITVPFEGKEYPFTVSAILSSPDTGVEAYSVMVSQSFLKEQPGYDPGKYNAYVHFKEADSYKADDLKDLGAEIRDRLGLRSVSYSSIYFSIGRTIQPEEILQLGAVVLAVVLGGSMVIRNIFRISILEKIQSYGQLRTLGATKRQIQRLVRRESRFLALIGIPIGILAGIVTGTLLASNLFASGFSMETDLAVALVTALVSYGMVSISVRKPVKIAANTSPIEALRLTDCQKTVGKFRKPRRFTPLAMAARNLGRDRKRVISVLVSLTFGGLLLVVSASVFGSYSPEQDANAKFPYGHFRLYLDDPELNSYEQMKDSPFTEDFKQELLSINGVEQVQTLRRSVGGSDFKGETSEGGGRCDILTKEGLSLEGDWDYVAQHLTSGRMPENDREILIADAYANNPDSNNFIQLGEEIELETEEDTMTVTMVGTYGKPGSSNGTYALDSAAVMITEGLAREMISSVENFDYTWVISADPNKEDSVTAALESVATNAPSGMGLYTYAEELDFLTLQQAVIFGGLQGLSWMIFLFGVVNLVNMTLSNQLSRRRELCMMRSVGMTKRQLYQVLTAEGMFYVLFSAVIALVAGTPVAIGICRWMGEAMMGQVMPYQFPVGSMLLYIGVLVVLELLLSICTIRKQEQNSLIEQMRLVE</sequence>
<evidence type="ECO:0000256" key="4">
    <source>
        <dbReference type="ARBA" id="ARBA00022989"/>
    </source>
</evidence>
<feature type="transmembrane region" description="Helical" evidence="7">
    <location>
        <begin position="311"/>
        <end position="334"/>
    </location>
</feature>
<keyword evidence="5 7" id="KW-0472">Membrane</keyword>
<feature type="transmembrane region" description="Helical" evidence="7">
    <location>
        <begin position="676"/>
        <end position="696"/>
    </location>
</feature>
<feature type="transmembrane region" description="Helical" evidence="7">
    <location>
        <begin position="415"/>
        <end position="439"/>
    </location>
</feature>
<dbReference type="OrthoDB" id="9793166at2"/>
<evidence type="ECO:0000256" key="5">
    <source>
        <dbReference type="ARBA" id="ARBA00023136"/>
    </source>
</evidence>
<comment type="caution">
    <text evidence="10">The sequence shown here is derived from an EMBL/GenBank/DDBJ whole genome shotgun (WGS) entry which is preliminary data.</text>
</comment>
<dbReference type="RefSeq" id="WP_004074180.1">
    <property type="nucleotide sequence ID" value="NZ_VIRB01000069.1"/>
</dbReference>
<reference evidence="10 11" key="1">
    <citation type="submission" date="2019-07" db="EMBL/GenBank/DDBJ databases">
        <title>Draft genome sequences of 15 bacterial species constituting the stable defined intestinal microbiota of the GM15 gnotobiotic mouse model.</title>
        <authorList>
            <person name="Elie C."/>
            <person name="Mathieu A."/>
            <person name="Saliou A."/>
            <person name="Darnaud M."/>
            <person name="Leulier F."/>
            <person name="Tamellini A."/>
        </authorList>
    </citation>
    <scope>NUCLEOTIDE SEQUENCE [LARGE SCALE GENOMIC DNA]</scope>
    <source>
        <strain evidence="11">ASF 502</strain>
    </source>
</reference>
<evidence type="ECO:0000259" key="9">
    <source>
        <dbReference type="Pfam" id="PF12704"/>
    </source>
</evidence>
<feature type="domain" description="MacB-like periplasmic core" evidence="9">
    <location>
        <begin position="33"/>
        <end position="215"/>
    </location>
</feature>
<keyword evidence="4 7" id="KW-1133">Transmembrane helix</keyword>
<dbReference type="InterPro" id="IPR003838">
    <property type="entry name" value="ABC3_permease_C"/>
</dbReference>
<dbReference type="PANTHER" id="PTHR30572">
    <property type="entry name" value="MEMBRANE COMPONENT OF TRANSPORTER-RELATED"/>
    <property type="match status" value="1"/>
</dbReference>
<dbReference type="GO" id="GO:0005886">
    <property type="term" value="C:plasma membrane"/>
    <property type="evidence" value="ECO:0007669"/>
    <property type="project" value="UniProtKB-SubCell"/>
</dbReference>
<dbReference type="GO" id="GO:0022857">
    <property type="term" value="F:transmembrane transporter activity"/>
    <property type="evidence" value="ECO:0007669"/>
    <property type="project" value="TreeGrafter"/>
</dbReference>
<evidence type="ECO:0000256" key="3">
    <source>
        <dbReference type="ARBA" id="ARBA00022692"/>
    </source>
</evidence>
<accession>A0A9X5H7M1</accession>
<feature type="domain" description="ABC3 transporter permease C-terminal" evidence="8">
    <location>
        <begin position="261"/>
        <end position="356"/>
    </location>
</feature>
<feature type="domain" description="ABC3 transporter permease C-terminal" evidence="8">
    <location>
        <begin position="677"/>
        <end position="790"/>
    </location>
</feature>
<feature type="transmembrane region" description="Helical" evidence="7">
    <location>
        <begin position="717"/>
        <end position="747"/>
    </location>
</feature>
<comment type="subcellular location">
    <subcellularLocation>
        <location evidence="1">Cell membrane</location>
        <topology evidence="1">Multi-pass membrane protein</topology>
    </subcellularLocation>
</comment>
<feature type="transmembrane region" description="Helical" evidence="7">
    <location>
        <begin position="346"/>
        <end position="364"/>
    </location>
</feature>
<feature type="transmembrane region" description="Helical" evidence="7">
    <location>
        <begin position="255"/>
        <end position="277"/>
    </location>
</feature>
<dbReference type="InterPro" id="IPR025857">
    <property type="entry name" value="MacB_PCD"/>
</dbReference>
<name>A0A9X5H7M1_9FIRM</name>
<protein>
    <submittedName>
        <fullName evidence="10">ABC transporter permease</fullName>
    </submittedName>
</protein>
<proteinExistence type="inferred from homology"/>
<evidence type="ECO:0000256" key="6">
    <source>
        <dbReference type="ARBA" id="ARBA00038076"/>
    </source>
</evidence>
<dbReference type="EMBL" id="VIRB01000069">
    <property type="protein sequence ID" value="NDO69311.1"/>
    <property type="molecule type" value="Genomic_DNA"/>
</dbReference>
<evidence type="ECO:0000256" key="2">
    <source>
        <dbReference type="ARBA" id="ARBA00022475"/>
    </source>
</evidence>
<keyword evidence="2" id="KW-1003">Cell membrane</keyword>
<keyword evidence="3 7" id="KW-0812">Transmembrane</keyword>
<gene>
    <name evidence="10" type="ORF">FMM80_11720</name>
</gene>
<feature type="transmembrane region" description="Helical" evidence="7">
    <location>
        <begin position="29"/>
        <end position="50"/>
    </location>
</feature>
<evidence type="ECO:0000313" key="10">
    <source>
        <dbReference type="EMBL" id="NDO69311.1"/>
    </source>
</evidence>